<dbReference type="GO" id="GO:0005783">
    <property type="term" value="C:endoplasmic reticulum"/>
    <property type="evidence" value="ECO:0007669"/>
    <property type="project" value="UniProtKB-SubCell"/>
</dbReference>
<keyword evidence="9" id="KW-0733">Signal recognition particle</keyword>
<evidence type="ECO:0000256" key="9">
    <source>
        <dbReference type="ARBA" id="ARBA00023135"/>
    </source>
</evidence>
<protein>
    <recommendedName>
        <fullName evidence="4">Signal recognition particle subunit SRP72</fullName>
    </recommendedName>
</protein>
<evidence type="ECO:0000256" key="4">
    <source>
        <dbReference type="ARBA" id="ARBA00018350"/>
    </source>
</evidence>
<keyword evidence="6" id="KW-0677">Repeat</keyword>
<dbReference type="GO" id="GO:0043022">
    <property type="term" value="F:ribosome binding"/>
    <property type="evidence" value="ECO:0007669"/>
    <property type="project" value="TreeGrafter"/>
</dbReference>
<evidence type="ECO:0000313" key="11">
    <source>
        <dbReference type="EMBL" id="KAH3785073.1"/>
    </source>
</evidence>
<gene>
    <name evidence="11" type="ORF">DPMN_163156</name>
</gene>
<sequence>MSQAQGAVSLSSLYAELNKHGQNQDFERALKIANKILQDYPTEVEAFQCKVVCLINLEKFQDALSAINKEKALHSHVRFEKAYCEYRLNRTEEAVSTLRAGGDNLDNRCKELLAQVLYRLEEYQECYDLYRDLIKNSEDEFDEERQTNLAAVLASLQLWNAQNVEAPAFSEGTYELCYNQACYLIGQGEYKAAEQKLRQAEAMCKESLSDDGDIPEEELDEELAIIRVQLGYLLQQQGRVAEANVLYNTVMKSKPSDVGLMAVLSNNLVAINKDQNVFDSKKKMKVATGSNLKHKLSAIQRRDIDINQCLLYMYTNQADQCHQLAKQLQKQFPDIETPVLIEAAQFARDKQLTEAIDLLTAYTGSRKADLISLPLAVCQLHLQMGSICKACDALKTLGEFQYKPGVVSQTLHHFFVIV</sequence>
<reference evidence="11" key="2">
    <citation type="submission" date="2020-11" db="EMBL/GenBank/DDBJ databases">
        <authorList>
            <person name="McCartney M.A."/>
            <person name="Auch B."/>
            <person name="Kono T."/>
            <person name="Mallez S."/>
            <person name="Becker A."/>
            <person name="Gohl D.M."/>
            <person name="Silverstein K.A.T."/>
            <person name="Koren S."/>
            <person name="Bechman K.B."/>
            <person name="Herman A."/>
            <person name="Abrahante J.E."/>
            <person name="Garbe J."/>
        </authorList>
    </citation>
    <scope>NUCLEOTIDE SEQUENCE</scope>
    <source>
        <strain evidence="11">Duluth1</strain>
        <tissue evidence="11">Whole animal</tissue>
    </source>
</reference>
<dbReference type="InterPro" id="IPR011990">
    <property type="entry name" value="TPR-like_helical_dom_sf"/>
</dbReference>
<evidence type="ECO:0000256" key="6">
    <source>
        <dbReference type="ARBA" id="ARBA00022737"/>
    </source>
</evidence>
<dbReference type="Pfam" id="PF17004">
    <property type="entry name" value="SRP_TPR_like"/>
    <property type="match status" value="1"/>
</dbReference>
<evidence type="ECO:0000256" key="5">
    <source>
        <dbReference type="ARBA" id="ARBA00022490"/>
    </source>
</evidence>
<keyword evidence="7" id="KW-0802">TPR repeat</keyword>
<dbReference type="PANTHER" id="PTHR14094:SF9">
    <property type="entry name" value="SIGNAL RECOGNITION PARTICLE SUBUNIT SRP72"/>
    <property type="match status" value="1"/>
</dbReference>
<comment type="subcellular location">
    <subcellularLocation>
        <location evidence="2">Cytoplasm</location>
    </subcellularLocation>
    <subcellularLocation>
        <location evidence="1">Endoplasmic reticulum</location>
    </subcellularLocation>
</comment>
<evidence type="ECO:0000256" key="3">
    <source>
        <dbReference type="ARBA" id="ARBA00007676"/>
    </source>
</evidence>
<evidence type="ECO:0000313" key="12">
    <source>
        <dbReference type="Proteomes" id="UP000828390"/>
    </source>
</evidence>
<dbReference type="Proteomes" id="UP000828390">
    <property type="component" value="Unassembled WGS sequence"/>
</dbReference>
<dbReference type="InterPro" id="IPR026270">
    <property type="entry name" value="SRP72"/>
</dbReference>
<comment type="similarity">
    <text evidence="3">Belongs to the SRP72 family.</text>
</comment>
<dbReference type="GO" id="GO:0008312">
    <property type="term" value="F:7S RNA binding"/>
    <property type="evidence" value="ECO:0007669"/>
    <property type="project" value="TreeGrafter"/>
</dbReference>
<keyword evidence="8" id="KW-0256">Endoplasmic reticulum</keyword>
<evidence type="ECO:0000256" key="8">
    <source>
        <dbReference type="ARBA" id="ARBA00022824"/>
    </source>
</evidence>
<dbReference type="FunFam" id="1.25.40.10:FF:000191">
    <property type="entry name" value="Signal recognition particle subunit SRP72"/>
    <property type="match status" value="1"/>
</dbReference>
<keyword evidence="12" id="KW-1185">Reference proteome</keyword>
<keyword evidence="10" id="KW-0687">Ribonucleoprotein</keyword>
<comment type="caution">
    <text evidence="11">The sequence shown here is derived from an EMBL/GenBank/DDBJ whole genome shotgun (WGS) entry which is preliminary data.</text>
</comment>
<evidence type="ECO:0000256" key="7">
    <source>
        <dbReference type="ARBA" id="ARBA00022803"/>
    </source>
</evidence>
<evidence type="ECO:0000256" key="10">
    <source>
        <dbReference type="ARBA" id="ARBA00023274"/>
    </source>
</evidence>
<accession>A0A9D4IUX8</accession>
<dbReference type="EMBL" id="JAIWYP010000008">
    <property type="protein sequence ID" value="KAH3785073.1"/>
    <property type="molecule type" value="Genomic_DNA"/>
</dbReference>
<proteinExistence type="inferred from homology"/>
<organism evidence="11 12">
    <name type="scientific">Dreissena polymorpha</name>
    <name type="common">Zebra mussel</name>
    <name type="synonym">Mytilus polymorpha</name>
    <dbReference type="NCBI Taxonomy" id="45954"/>
    <lineage>
        <taxon>Eukaryota</taxon>
        <taxon>Metazoa</taxon>
        <taxon>Spiralia</taxon>
        <taxon>Lophotrochozoa</taxon>
        <taxon>Mollusca</taxon>
        <taxon>Bivalvia</taxon>
        <taxon>Autobranchia</taxon>
        <taxon>Heteroconchia</taxon>
        <taxon>Euheterodonta</taxon>
        <taxon>Imparidentia</taxon>
        <taxon>Neoheterodontei</taxon>
        <taxon>Myida</taxon>
        <taxon>Dreissenoidea</taxon>
        <taxon>Dreissenidae</taxon>
        <taxon>Dreissena</taxon>
    </lineage>
</organism>
<dbReference type="SUPFAM" id="SSF48452">
    <property type="entry name" value="TPR-like"/>
    <property type="match status" value="1"/>
</dbReference>
<evidence type="ECO:0000256" key="1">
    <source>
        <dbReference type="ARBA" id="ARBA00004240"/>
    </source>
</evidence>
<dbReference type="Gene3D" id="1.25.40.10">
    <property type="entry name" value="Tetratricopeptide repeat domain"/>
    <property type="match status" value="2"/>
</dbReference>
<dbReference type="PANTHER" id="PTHR14094">
    <property type="entry name" value="SIGNAL RECOGNITION PARTICLE 72"/>
    <property type="match status" value="1"/>
</dbReference>
<dbReference type="GO" id="GO:0005786">
    <property type="term" value="C:signal recognition particle, endoplasmic reticulum targeting"/>
    <property type="evidence" value="ECO:0007669"/>
    <property type="project" value="UniProtKB-KW"/>
</dbReference>
<dbReference type="GO" id="GO:0006614">
    <property type="term" value="P:SRP-dependent cotranslational protein targeting to membrane"/>
    <property type="evidence" value="ECO:0007669"/>
    <property type="project" value="InterPro"/>
</dbReference>
<keyword evidence="5" id="KW-0963">Cytoplasm</keyword>
<name>A0A9D4IUX8_DREPO</name>
<dbReference type="AlphaFoldDB" id="A0A9D4IUX8"/>
<evidence type="ECO:0000256" key="2">
    <source>
        <dbReference type="ARBA" id="ARBA00004496"/>
    </source>
</evidence>
<reference evidence="11" key="1">
    <citation type="journal article" date="2019" name="bioRxiv">
        <title>The Genome of the Zebra Mussel, Dreissena polymorpha: A Resource for Invasive Species Research.</title>
        <authorList>
            <person name="McCartney M.A."/>
            <person name="Auch B."/>
            <person name="Kono T."/>
            <person name="Mallez S."/>
            <person name="Zhang Y."/>
            <person name="Obille A."/>
            <person name="Becker A."/>
            <person name="Abrahante J.E."/>
            <person name="Garbe J."/>
            <person name="Badalamenti J.P."/>
            <person name="Herman A."/>
            <person name="Mangelson H."/>
            <person name="Liachko I."/>
            <person name="Sullivan S."/>
            <person name="Sone E.D."/>
            <person name="Koren S."/>
            <person name="Silverstein K.A.T."/>
            <person name="Beckman K.B."/>
            <person name="Gohl D.M."/>
        </authorList>
    </citation>
    <scope>NUCLEOTIDE SEQUENCE</scope>
    <source>
        <strain evidence="11">Duluth1</strain>
        <tissue evidence="11">Whole animal</tissue>
    </source>
</reference>
<dbReference type="InterPro" id="IPR031545">
    <property type="entry name" value="SRP72_TPR-like"/>
</dbReference>
<dbReference type="FunFam" id="1.25.40.10:FF:000062">
    <property type="entry name" value="Signal recognition particle subunit SRP72"/>
    <property type="match status" value="1"/>
</dbReference>